<sequence>MQHEGVAKCVRIQIWSDIACPWCYMGKRRFETALAAFPHKDQVEVQWKSFQLDPSLPNHYDGTEVEYISQRKGMPVEQVKQMFAHVFDQAAGEGLAFDYDALTVANSHLGHELIHFAAEHGKQDLAKETLLKQHFEQGTDIGNLDTLVAVAVELGLDGEAARAALTERDFEAAVDQDIAEAHALGIQGVPFFVVDRKYGISGAQSPEVFSQTLNEAWAESHPLIMSGTNDAEACGPDGCAI</sequence>
<dbReference type="PANTHER" id="PTHR13887:SF41">
    <property type="entry name" value="THIOREDOXIN SUPERFAMILY PROTEIN"/>
    <property type="match status" value="1"/>
</dbReference>
<dbReference type="Gene3D" id="3.40.30.10">
    <property type="entry name" value="Glutaredoxin"/>
    <property type="match status" value="1"/>
</dbReference>
<accession>A9WLA0</accession>
<evidence type="ECO:0000313" key="3">
    <source>
        <dbReference type="Proteomes" id="UP000002007"/>
    </source>
</evidence>
<dbReference type="Proteomes" id="UP000002007">
    <property type="component" value="Chromosome"/>
</dbReference>
<protein>
    <submittedName>
        <fullName evidence="2">FrnE</fullName>
    </submittedName>
</protein>
<dbReference type="EMBL" id="CP000910">
    <property type="protein sequence ID" value="ABY21921.1"/>
    <property type="molecule type" value="Genomic_DNA"/>
</dbReference>
<reference evidence="3" key="1">
    <citation type="journal article" date="2008" name="J. Bacteriol.">
        <title>Genome sequence of the fish pathogen Renibacterium salmoninarum suggests reductive evolution away from an environmental Arthrobacter ancestor.</title>
        <authorList>
            <person name="Wiens G.D."/>
            <person name="Rockey D.D."/>
            <person name="Wu Z."/>
            <person name="Chang J."/>
            <person name="Levy R."/>
            <person name="Crane S."/>
            <person name="Chen D.S."/>
            <person name="Capri G.R."/>
            <person name="Burnett J.R."/>
            <person name="Sudheesh P.S."/>
            <person name="Schipma M.J."/>
            <person name="Burd H."/>
            <person name="Bhattacharyya A."/>
            <person name="Rhodes L.D."/>
            <person name="Kaul R."/>
            <person name="Strom M.S."/>
        </authorList>
    </citation>
    <scope>NUCLEOTIDE SEQUENCE [LARGE SCALE GENOMIC DNA]</scope>
    <source>
        <strain evidence="3">ATCC 33209 / DSM 20767 / JCM 11484 / NBRC 15589 / NCIMB 2235</strain>
    </source>
</reference>
<dbReference type="HOGENOM" id="CLU_069253_0_2_11"/>
<dbReference type="GO" id="GO:0016491">
    <property type="term" value="F:oxidoreductase activity"/>
    <property type="evidence" value="ECO:0007669"/>
    <property type="project" value="InterPro"/>
</dbReference>
<dbReference type="KEGG" id="rsa:RSal33209_0165"/>
<dbReference type="AlphaFoldDB" id="A9WLA0"/>
<dbReference type="InterPro" id="IPR001853">
    <property type="entry name" value="DSBA-like_thioredoxin_dom"/>
</dbReference>
<evidence type="ECO:0000259" key="1">
    <source>
        <dbReference type="Pfam" id="PF01323"/>
    </source>
</evidence>
<name>A9WLA0_RENSM</name>
<dbReference type="Pfam" id="PF01323">
    <property type="entry name" value="DSBA"/>
    <property type="match status" value="1"/>
</dbReference>
<evidence type="ECO:0000313" key="2">
    <source>
        <dbReference type="EMBL" id="ABY21921.1"/>
    </source>
</evidence>
<keyword evidence="3" id="KW-1185">Reference proteome</keyword>
<dbReference type="STRING" id="288705.RSal33209_0165"/>
<proteinExistence type="predicted"/>
<feature type="domain" description="DSBA-like thioredoxin" evidence="1">
    <location>
        <begin position="12"/>
        <end position="213"/>
    </location>
</feature>
<gene>
    <name evidence="2" type="primary">frnE</name>
    <name evidence="2" type="ordered locus">RSal33209_0165</name>
</gene>
<organism evidence="2 3">
    <name type="scientific">Renibacterium salmoninarum (strain ATCC 33209 / DSM 20767 / JCM 11484 / NBRC 15589 / NCIMB 2235)</name>
    <dbReference type="NCBI Taxonomy" id="288705"/>
    <lineage>
        <taxon>Bacteria</taxon>
        <taxon>Bacillati</taxon>
        <taxon>Actinomycetota</taxon>
        <taxon>Actinomycetes</taxon>
        <taxon>Micrococcales</taxon>
        <taxon>Micrococcaceae</taxon>
        <taxon>Renibacterium</taxon>
    </lineage>
</organism>
<dbReference type="eggNOG" id="COG2761">
    <property type="taxonomic scope" value="Bacteria"/>
</dbReference>
<dbReference type="InterPro" id="IPR036249">
    <property type="entry name" value="Thioredoxin-like_sf"/>
</dbReference>
<dbReference type="CDD" id="cd03024">
    <property type="entry name" value="DsbA_FrnE"/>
    <property type="match status" value="1"/>
</dbReference>
<dbReference type="PANTHER" id="PTHR13887">
    <property type="entry name" value="GLUTATHIONE S-TRANSFERASE KAPPA"/>
    <property type="match status" value="1"/>
</dbReference>
<dbReference type="SUPFAM" id="SSF52833">
    <property type="entry name" value="Thioredoxin-like"/>
    <property type="match status" value="1"/>
</dbReference>